<dbReference type="GO" id="GO:0071766">
    <property type="term" value="P:Actinobacterium-type cell wall biogenesis"/>
    <property type="evidence" value="ECO:0007669"/>
    <property type="project" value="UniProtKB-ARBA"/>
</dbReference>
<accession>A0A931B7P5</accession>
<dbReference type="PANTHER" id="PTHR22754">
    <property type="entry name" value="DISCO-INTERACTING PROTEIN 2 DIP2 -RELATED"/>
    <property type="match status" value="1"/>
</dbReference>
<dbReference type="AlphaFoldDB" id="A0A931B7P5"/>
<dbReference type="InterPro" id="IPR045851">
    <property type="entry name" value="AMP-bd_C_sf"/>
</dbReference>
<evidence type="ECO:0000256" key="2">
    <source>
        <dbReference type="ARBA" id="ARBA00022832"/>
    </source>
</evidence>
<dbReference type="Pfam" id="PF00501">
    <property type="entry name" value="AMP-binding"/>
    <property type="match status" value="1"/>
</dbReference>
<dbReference type="Gene3D" id="3.30.300.30">
    <property type="match status" value="1"/>
</dbReference>
<comment type="similarity">
    <text evidence="1">Belongs to the ATP-dependent AMP-binding enzyme family.</text>
</comment>
<dbReference type="Proteomes" id="UP000657385">
    <property type="component" value="Unassembled WGS sequence"/>
</dbReference>
<dbReference type="FunFam" id="3.40.50.12780:FF:000013">
    <property type="entry name" value="Long-chain-fatty-acid--AMP ligase FadD32"/>
    <property type="match status" value="1"/>
</dbReference>
<dbReference type="GO" id="GO:0070566">
    <property type="term" value="F:adenylyltransferase activity"/>
    <property type="evidence" value="ECO:0007669"/>
    <property type="project" value="TreeGrafter"/>
</dbReference>
<dbReference type="EMBL" id="JADPRT010000003">
    <property type="protein sequence ID" value="MBF9068430.1"/>
    <property type="molecule type" value="Genomic_DNA"/>
</dbReference>
<feature type="domain" description="AMP-dependent synthetase/ligase" evidence="4">
    <location>
        <begin position="15"/>
        <end position="428"/>
    </location>
</feature>
<keyword evidence="2" id="KW-0276">Fatty acid metabolism</keyword>
<comment type="caution">
    <text evidence="5">The sequence shown here is derived from an EMBL/GenBank/DDBJ whole genome shotgun (WGS) entry which is preliminary data.</text>
</comment>
<evidence type="ECO:0000313" key="6">
    <source>
        <dbReference type="Proteomes" id="UP000657385"/>
    </source>
</evidence>
<gene>
    <name evidence="5" type="ORF">I2501_10335</name>
</gene>
<dbReference type="Gene3D" id="3.40.50.12780">
    <property type="entry name" value="N-terminal domain of ligase-like"/>
    <property type="match status" value="1"/>
</dbReference>
<dbReference type="SUPFAM" id="SSF56801">
    <property type="entry name" value="Acetyl-CoA synthetase-like"/>
    <property type="match status" value="1"/>
</dbReference>
<dbReference type="GO" id="GO:0006633">
    <property type="term" value="P:fatty acid biosynthetic process"/>
    <property type="evidence" value="ECO:0007669"/>
    <property type="project" value="TreeGrafter"/>
</dbReference>
<dbReference type="RefSeq" id="WP_196193563.1">
    <property type="nucleotide sequence ID" value="NZ_JADPRT010000003.1"/>
</dbReference>
<dbReference type="PANTHER" id="PTHR22754:SF32">
    <property type="entry name" value="DISCO-INTERACTING PROTEIN 2"/>
    <property type="match status" value="1"/>
</dbReference>
<keyword evidence="6" id="KW-1185">Reference proteome</keyword>
<keyword evidence="3" id="KW-0443">Lipid metabolism</keyword>
<dbReference type="GO" id="GO:0005886">
    <property type="term" value="C:plasma membrane"/>
    <property type="evidence" value="ECO:0007669"/>
    <property type="project" value="TreeGrafter"/>
</dbReference>
<evidence type="ECO:0000313" key="5">
    <source>
        <dbReference type="EMBL" id="MBF9068430.1"/>
    </source>
</evidence>
<dbReference type="InterPro" id="IPR000873">
    <property type="entry name" value="AMP-dep_synth/lig_dom"/>
</dbReference>
<sequence>MHAERTLTGDVIAALRTRPDREALVVVHPDGRDERVSAAELDRDARAVAAELQARRATGRQVLVAMSPGRDLVVALLACLYAGSVAVPAPLPGVSRAAGERTTAIVKDCAACLVLTRAESAAEISRLLAAAGRHDVPCLVVDAVATRRDPGEWTPPRLSGGDLALIQYTSGTTALPRGVRITQANLCAAMDAVRTVFDTGPQSRIGGWLPYYHDLGLIGQLLHPLWLGATAVLMPPELYLADPAAWLHAIGRYGVTTAAAPDSAYARCAAEVTDDQLASLDLSRWHTAVNAAETVQATTLAAFRRRFAAAGLPEGAQRPAYGLAEATLLVAAGREPGGWQAAGRELGGRQLGSRGAEGTVFSADRLQLGRGLLRPAEVAADGRAVVASGMPAPGMELVVVDPRTGAELPDGAVGEILVGGPSVAPGYWGRPLETGEVFGRRGSSGSGNSGGSGLLATGDLGALLDGQLHVLGRQRELLKVDGRSLHPQEIERQLLDCGAMLASAVVFAVGGGSEQLIVVQEVRGTVRSHGGHAELVAKVRRCLAEEFGAVADGVVLVRPGTVRRTTSGKVRRSVLRENFLRGELRALHAECTEQLRCDIPEFIATA</sequence>
<reference evidence="5" key="1">
    <citation type="submission" date="2020-11" db="EMBL/GenBank/DDBJ databases">
        <title>Isolation and identification of active actinomycetes.</title>
        <authorList>
            <person name="Yu B."/>
        </authorList>
    </citation>
    <scope>NUCLEOTIDE SEQUENCE</scope>
    <source>
        <strain evidence="5">NEAU-YB345</strain>
    </source>
</reference>
<evidence type="ECO:0000259" key="4">
    <source>
        <dbReference type="Pfam" id="PF00501"/>
    </source>
</evidence>
<organism evidence="5 6">
    <name type="scientific">Streptacidiphilus fuscans</name>
    <dbReference type="NCBI Taxonomy" id="2789292"/>
    <lineage>
        <taxon>Bacteria</taxon>
        <taxon>Bacillati</taxon>
        <taxon>Actinomycetota</taxon>
        <taxon>Actinomycetes</taxon>
        <taxon>Kitasatosporales</taxon>
        <taxon>Streptomycetaceae</taxon>
        <taxon>Streptacidiphilus</taxon>
    </lineage>
</organism>
<name>A0A931B7P5_9ACTN</name>
<evidence type="ECO:0000256" key="1">
    <source>
        <dbReference type="ARBA" id="ARBA00006432"/>
    </source>
</evidence>
<evidence type="ECO:0000256" key="3">
    <source>
        <dbReference type="ARBA" id="ARBA00023098"/>
    </source>
</evidence>
<protein>
    <submittedName>
        <fullName evidence="5">AMP-binding protein</fullName>
    </submittedName>
</protein>
<proteinExistence type="inferred from homology"/>
<dbReference type="InterPro" id="IPR042099">
    <property type="entry name" value="ANL_N_sf"/>
</dbReference>